<accession>A0A444S4H6</accession>
<dbReference type="InterPro" id="IPR017938">
    <property type="entry name" value="Riboflavin_synthase-like_b-brl"/>
</dbReference>
<dbReference type="Proteomes" id="UP000288725">
    <property type="component" value="Unassembled WGS sequence"/>
</dbReference>
<dbReference type="InterPro" id="IPR005302">
    <property type="entry name" value="MoCF_Sase_C"/>
</dbReference>
<name>A0A444S4H6_VERDA</name>
<dbReference type="CDD" id="cd12950">
    <property type="entry name" value="RRP7_Rrp7p"/>
    <property type="match status" value="1"/>
</dbReference>
<dbReference type="AlphaFoldDB" id="A0A444S4H6"/>
<dbReference type="InterPro" id="IPR039261">
    <property type="entry name" value="FNR_nucleotide-bd"/>
</dbReference>
<evidence type="ECO:0008006" key="6">
    <source>
        <dbReference type="Google" id="ProtNLM"/>
    </source>
</evidence>
<evidence type="ECO:0000256" key="1">
    <source>
        <dbReference type="SAM" id="MobiDB-lite"/>
    </source>
</evidence>
<dbReference type="InterPro" id="IPR005163">
    <property type="entry name" value="Tri_helical_YiiM-like"/>
</dbReference>
<dbReference type="PROSITE" id="PS51340">
    <property type="entry name" value="MOSC"/>
    <property type="match status" value="1"/>
</dbReference>
<evidence type="ECO:0000313" key="5">
    <source>
        <dbReference type="Proteomes" id="UP000288725"/>
    </source>
</evidence>
<evidence type="ECO:0000259" key="2">
    <source>
        <dbReference type="PROSITE" id="PS51340"/>
    </source>
</evidence>
<dbReference type="EMBL" id="RSDZ01000030">
    <property type="protein sequence ID" value="RXG48317.1"/>
    <property type="molecule type" value="Genomic_DNA"/>
</dbReference>
<dbReference type="PROSITE" id="PS00018">
    <property type="entry name" value="EF_HAND_1"/>
    <property type="match status" value="1"/>
</dbReference>
<evidence type="ECO:0000313" key="4">
    <source>
        <dbReference type="EMBL" id="RXG48317.1"/>
    </source>
</evidence>
<feature type="region of interest" description="Disordered" evidence="1">
    <location>
        <begin position="790"/>
        <end position="847"/>
    </location>
</feature>
<organism evidence="4 5">
    <name type="scientific">Verticillium dahliae</name>
    <name type="common">Verticillium wilt</name>
    <dbReference type="NCBI Taxonomy" id="27337"/>
    <lineage>
        <taxon>Eukaryota</taxon>
        <taxon>Fungi</taxon>
        <taxon>Dikarya</taxon>
        <taxon>Ascomycota</taxon>
        <taxon>Pezizomycotina</taxon>
        <taxon>Sordariomycetes</taxon>
        <taxon>Hypocreomycetidae</taxon>
        <taxon>Glomerellales</taxon>
        <taxon>Plectosphaerellaceae</taxon>
        <taxon>Verticillium</taxon>
    </lineage>
</organism>
<dbReference type="PANTHER" id="PTHR30212:SF2">
    <property type="entry name" value="PROTEIN YIIM"/>
    <property type="match status" value="1"/>
</dbReference>
<dbReference type="Gene3D" id="2.40.30.10">
    <property type="entry name" value="Translation factors"/>
    <property type="match status" value="1"/>
</dbReference>
<feature type="compositionally biased region" description="Basic residues" evidence="1">
    <location>
        <begin position="795"/>
        <end position="811"/>
    </location>
</feature>
<dbReference type="InterPro" id="IPR018247">
    <property type="entry name" value="EF_Hand_1_Ca_BS"/>
</dbReference>
<dbReference type="Pfam" id="PF17799">
    <property type="entry name" value="RRM_Rrp7"/>
    <property type="match status" value="1"/>
</dbReference>
<dbReference type="SUPFAM" id="SSF50800">
    <property type="entry name" value="PK beta-barrel domain-like"/>
    <property type="match status" value="1"/>
</dbReference>
<dbReference type="PRINTS" id="PR00409">
    <property type="entry name" value="PHDIOXRDTASE"/>
</dbReference>
<dbReference type="Gene3D" id="2.40.33.20">
    <property type="entry name" value="PK beta-barrel domain-like"/>
    <property type="match status" value="1"/>
</dbReference>
<dbReference type="SUPFAM" id="SSF52343">
    <property type="entry name" value="Ferredoxin reductase-like, C-terminal NADP-linked domain"/>
    <property type="match status" value="1"/>
</dbReference>
<dbReference type="Gene3D" id="3.40.50.80">
    <property type="entry name" value="Nucleotide-binding domain of ferredoxin-NADP reductase (FNR) module"/>
    <property type="match status" value="1"/>
</dbReference>
<dbReference type="GO" id="GO:0016491">
    <property type="term" value="F:oxidoreductase activity"/>
    <property type="evidence" value="ECO:0007669"/>
    <property type="project" value="InterPro"/>
</dbReference>
<dbReference type="Pfam" id="PF03475">
    <property type="entry name" value="YiiM_3-alpha"/>
    <property type="match status" value="1"/>
</dbReference>
<dbReference type="InterPro" id="IPR017927">
    <property type="entry name" value="FAD-bd_FR_type"/>
</dbReference>
<reference evidence="4 5" key="1">
    <citation type="submission" date="2018-12" db="EMBL/GenBank/DDBJ databases">
        <title>Genome of Verticillium dahliae isolate Getta Getta.</title>
        <authorList>
            <person name="Gardiner D.M."/>
        </authorList>
    </citation>
    <scope>NUCLEOTIDE SEQUENCE [LARGE SCALE GENOMIC DNA]</scope>
    <source>
        <strain evidence="4 5">Getta Getta</strain>
    </source>
</reference>
<evidence type="ECO:0000259" key="3">
    <source>
        <dbReference type="PROSITE" id="PS51384"/>
    </source>
</evidence>
<dbReference type="SUPFAM" id="SSF63380">
    <property type="entry name" value="Riboflavin synthase domain-like"/>
    <property type="match status" value="1"/>
</dbReference>
<dbReference type="CDD" id="cd06185">
    <property type="entry name" value="PDR_like"/>
    <property type="match status" value="1"/>
</dbReference>
<dbReference type="Pfam" id="PF12923">
    <property type="entry name" value="RRP7"/>
    <property type="match status" value="1"/>
</dbReference>
<dbReference type="GO" id="GO:0030170">
    <property type="term" value="F:pyridoxal phosphate binding"/>
    <property type="evidence" value="ECO:0007669"/>
    <property type="project" value="InterPro"/>
</dbReference>
<dbReference type="GO" id="GO:0030151">
    <property type="term" value="F:molybdenum ion binding"/>
    <property type="evidence" value="ECO:0007669"/>
    <property type="project" value="InterPro"/>
</dbReference>
<dbReference type="CDD" id="cd12293">
    <property type="entry name" value="dRRM_Rrp7p"/>
    <property type="match status" value="1"/>
</dbReference>
<dbReference type="Pfam" id="PF03473">
    <property type="entry name" value="MOSC"/>
    <property type="match status" value="1"/>
</dbReference>
<sequence>MTTQDSKDIDLWSECTTDTILEVRTSKMKKMPGLQIESGIDKCVCTDSVRVTRLGLDGDEHDPTFHGGVDKAVHGYCSSHYLGWQREYPSAAGRFRPGGFGENLVTRHLNERNVCIGDKWAVGDSVVLQVSLPRQPCFKLNHRFQLKNFAPKTFRSSRTGWYYRVLKEGNVKAGDSMTLIERQWPKWTIERVQEFLHRNQEDLAANEELAAIEAMGEESRGAFQKRVAKAKARAKRKGETEKGEVWREYYIAEKTTQTPRIASFLLKLRVPIDEEEQQIPNGAHVKLLLPNGLQRSYSVVSGNHQCFELGVALEDDSRGGSKWLHSVIPGPDAVVQVGRFTNDVPNANAASNHVFVAGGVGITAFLASLEAYHSINYNIELHYAVRSADDVPFRQRIEKLGASVKLYDKSKGQRLDIREIVRTLKWNSQLYFCGPTRMIESGRRAVQEFGVDENEVHYEAFSADTTGDPFDVEVANRADLQRHHIANADSQQEKDRNMAPEETEDGFTVFPIQMPAVPSCPITAIHEIRLRRNTPKIPTAIDGRSLFLKNVPVDASEAHFRAVFSHLVGPGRFESIAFEGERRRRLELDPASAAKISAIVKKRKRDEQEAEEHAREEELALLPETWTRRIHKSGGSAIVLMADEKSVDQVLKAIGKAKKKNKMPVWGEGVASDSPGLGAPWVAAHLQLSRADKAATQKSVHAFFNVFNRKEKEAAETAKRLRNEPDEDGFVTVTRGGRATPATKNEAEAARQKMVDRAAKKKDETKDFYRFQLRERRKAEQALLLKKFDEDRQKNSARSKIRPVGHRKVSHLRVQVPTCQQRSNPNYSKQTRPPSDRDNRKSALYME</sequence>
<dbReference type="InterPro" id="IPR040447">
    <property type="entry name" value="RRM_Rrp7"/>
</dbReference>
<dbReference type="PANTHER" id="PTHR30212">
    <property type="entry name" value="PROTEIN YIIM"/>
    <property type="match status" value="1"/>
</dbReference>
<feature type="domain" description="FAD-binding FR-type" evidence="3">
    <location>
        <begin position="244"/>
        <end position="352"/>
    </location>
</feature>
<protein>
    <recommendedName>
        <fullName evidence="6">MOSC domain-containing protein</fullName>
    </recommendedName>
</protein>
<proteinExistence type="predicted"/>
<comment type="caution">
    <text evidence="4">The sequence shown here is derived from an EMBL/GenBank/DDBJ whole genome shotgun (WGS) entry which is preliminary data.</text>
</comment>
<dbReference type="PROSITE" id="PS51384">
    <property type="entry name" value="FAD_FR"/>
    <property type="match status" value="1"/>
</dbReference>
<dbReference type="Gene3D" id="6.10.250.1770">
    <property type="match status" value="1"/>
</dbReference>
<dbReference type="InterPro" id="IPR011037">
    <property type="entry name" value="Pyrv_Knase-like_insert_dom_sf"/>
</dbReference>
<dbReference type="InterPro" id="IPR052353">
    <property type="entry name" value="Benzoxazolinone_Detox_Enz"/>
</dbReference>
<feature type="domain" description="MOSC" evidence="2">
    <location>
        <begin position="43"/>
        <end position="180"/>
    </location>
</feature>
<gene>
    <name evidence="4" type="ORF">VDGE_08629</name>
</gene>
<dbReference type="InterPro" id="IPR024326">
    <property type="entry name" value="RRP7_C"/>
</dbReference>
<feature type="compositionally biased region" description="Polar residues" evidence="1">
    <location>
        <begin position="817"/>
        <end position="833"/>
    </location>
</feature>